<dbReference type="PROSITE" id="PS50879">
    <property type="entry name" value="RNASE_H_1"/>
    <property type="match status" value="1"/>
</dbReference>
<dbReference type="Pfam" id="PF13966">
    <property type="entry name" value="zf-RVT"/>
    <property type="match status" value="1"/>
</dbReference>
<dbReference type="GO" id="GO:0003964">
    <property type="term" value="F:RNA-directed DNA polymerase activity"/>
    <property type="evidence" value="ECO:0007669"/>
    <property type="project" value="UniProtKB-KW"/>
</dbReference>
<dbReference type="SUPFAM" id="SSF53098">
    <property type="entry name" value="Ribonuclease H-like"/>
    <property type="match status" value="1"/>
</dbReference>
<keyword evidence="2" id="KW-0548">Nucleotidyltransferase</keyword>
<sequence>MAKLGWGLIHHRDTLWARVLRHKYGCGDDILPKGIRWRVSNGARAKFWTDRWVPNCNRLCEVAVAPISNSDLNASVSSFITYSGGWDWAIGGPQSGDNNRCWKAIWNLRAPQRVRSFMWLCTHGRLLTNAERMKRQISEQADCDQCGDAVEDTLHVLRDCLKVKEIWMRLVKPCFWPEFFHAELRDWIDMNMTRKFGVFELEWKEVFATACWSIWRWRNEQVFNQRDGLPSDPVFTILHRVRMASEAAFDVLNSGKGPPCRVDGIVKWKHPETDWVKVNVDGACKIGYDRAACGGVIRDSEGRFIAGFAKNLGSCDALAAELWGVRMGLELALEMGLKKVVIETDSACAHQLVSGQHDRLHPHMPTVFMIHQLLARQWDVRVHHVLREANRVADFLASYAPRDSLKLLRLSFPPHAILPLLNVDPSGIGVVRAPVA</sequence>
<evidence type="ECO:0000313" key="2">
    <source>
        <dbReference type="EMBL" id="KAF7842172.1"/>
    </source>
</evidence>
<feature type="domain" description="RNase H type-1" evidence="1">
    <location>
        <begin position="272"/>
        <end position="402"/>
    </location>
</feature>
<dbReference type="AlphaFoldDB" id="A0A834XCC5"/>
<dbReference type="Pfam" id="PF13456">
    <property type="entry name" value="RVT_3"/>
    <property type="match status" value="1"/>
</dbReference>
<dbReference type="InterPro" id="IPR053151">
    <property type="entry name" value="RNase_H-like"/>
</dbReference>
<protein>
    <submittedName>
        <fullName evidence="2">Putative non-LTR retroelement reverse transcriptase</fullName>
    </submittedName>
</protein>
<gene>
    <name evidence="2" type="ORF">G2W53_004470</name>
</gene>
<dbReference type="GO" id="GO:0003676">
    <property type="term" value="F:nucleic acid binding"/>
    <property type="evidence" value="ECO:0007669"/>
    <property type="project" value="InterPro"/>
</dbReference>
<reference evidence="2" key="1">
    <citation type="submission" date="2020-09" db="EMBL/GenBank/DDBJ databases">
        <title>Genome-Enabled Discovery of Anthraquinone Biosynthesis in Senna tora.</title>
        <authorList>
            <person name="Kang S.-H."/>
            <person name="Pandey R.P."/>
            <person name="Lee C.-M."/>
            <person name="Sim J.-S."/>
            <person name="Jeong J.-T."/>
            <person name="Choi B.-S."/>
            <person name="Jung M."/>
            <person name="Ginzburg D."/>
            <person name="Zhao K."/>
            <person name="Won S.Y."/>
            <person name="Oh T.-J."/>
            <person name="Yu Y."/>
            <person name="Kim N.-H."/>
            <person name="Lee O.R."/>
            <person name="Lee T.-H."/>
            <person name="Bashyal P."/>
            <person name="Kim T.-S."/>
            <person name="Lee W.-H."/>
            <person name="Kawkins C."/>
            <person name="Kim C.-K."/>
            <person name="Kim J.S."/>
            <person name="Ahn B.O."/>
            <person name="Rhee S.Y."/>
            <person name="Sohng J.K."/>
        </authorList>
    </citation>
    <scope>NUCLEOTIDE SEQUENCE</scope>
    <source>
        <tissue evidence="2">Leaf</tissue>
    </source>
</reference>
<dbReference type="Proteomes" id="UP000634136">
    <property type="component" value="Unassembled WGS sequence"/>
</dbReference>
<evidence type="ECO:0000259" key="1">
    <source>
        <dbReference type="PROSITE" id="PS50879"/>
    </source>
</evidence>
<proteinExistence type="predicted"/>
<dbReference type="PANTHER" id="PTHR47723">
    <property type="entry name" value="OS05G0353850 PROTEIN"/>
    <property type="match status" value="1"/>
</dbReference>
<keyword evidence="2" id="KW-0808">Transferase</keyword>
<dbReference type="InterPro" id="IPR012337">
    <property type="entry name" value="RNaseH-like_sf"/>
</dbReference>
<dbReference type="InterPro" id="IPR036397">
    <property type="entry name" value="RNaseH_sf"/>
</dbReference>
<dbReference type="Gene3D" id="3.30.420.10">
    <property type="entry name" value="Ribonuclease H-like superfamily/Ribonuclease H"/>
    <property type="match status" value="1"/>
</dbReference>
<dbReference type="CDD" id="cd06222">
    <property type="entry name" value="RNase_H_like"/>
    <property type="match status" value="1"/>
</dbReference>
<keyword evidence="3" id="KW-1185">Reference proteome</keyword>
<organism evidence="2 3">
    <name type="scientific">Senna tora</name>
    <dbReference type="NCBI Taxonomy" id="362788"/>
    <lineage>
        <taxon>Eukaryota</taxon>
        <taxon>Viridiplantae</taxon>
        <taxon>Streptophyta</taxon>
        <taxon>Embryophyta</taxon>
        <taxon>Tracheophyta</taxon>
        <taxon>Spermatophyta</taxon>
        <taxon>Magnoliopsida</taxon>
        <taxon>eudicotyledons</taxon>
        <taxon>Gunneridae</taxon>
        <taxon>Pentapetalae</taxon>
        <taxon>rosids</taxon>
        <taxon>fabids</taxon>
        <taxon>Fabales</taxon>
        <taxon>Fabaceae</taxon>
        <taxon>Caesalpinioideae</taxon>
        <taxon>Cassia clade</taxon>
        <taxon>Senna</taxon>
    </lineage>
</organism>
<dbReference type="InterPro" id="IPR044730">
    <property type="entry name" value="RNase_H-like_dom_plant"/>
</dbReference>
<dbReference type="PANTHER" id="PTHR47723:SF19">
    <property type="entry name" value="POLYNUCLEOTIDYL TRANSFERASE, RIBONUCLEASE H-LIKE SUPERFAMILY PROTEIN"/>
    <property type="match status" value="1"/>
</dbReference>
<accession>A0A834XCC5</accession>
<dbReference type="InterPro" id="IPR026960">
    <property type="entry name" value="RVT-Znf"/>
</dbReference>
<name>A0A834XCC5_9FABA</name>
<dbReference type="InterPro" id="IPR002156">
    <property type="entry name" value="RNaseH_domain"/>
</dbReference>
<dbReference type="GO" id="GO:0004523">
    <property type="term" value="F:RNA-DNA hybrid ribonuclease activity"/>
    <property type="evidence" value="ECO:0007669"/>
    <property type="project" value="InterPro"/>
</dbReference>
<keyword evidence="2" id="KW-0695">RNA-directed DNA polymerase</keyword>
<dbReference type="EMBL" id="JAAIUW010000002">
    <property type="protein sequence ID" value="KAF7842172.1"/>
    <property type="molecule type" value="Genomic_DNA"/>
</dbReference>
<comment type="caution">
    <text evidence="2">The sequence shown here is derived from an EMBL/GenBank/DDBJ whole genome shotgun (WGS) entry which is preliminary data.</text>
</comment>
<evidence type="ECO:0000313" key="3">
    <source>
        <dbReference type="Proteomes" id="UP000634136"/>
    </source>
</evidence>
<dbReference type="OrthoDB" id="1422167at2759"/>